<name>A0A8J1U3V8_OWEFU</name>
<evidence type="ECO:0000256" key="2">
    <source>
        <dbReference type="ARBA" id="ARBA00022723"/>
    </source>
</evidence>
<dbReference type="InterPro" id="IPR034035">
    <property type="entry name" value="Astacin-like_dom"/>
</dbReference>
<dbReference type="GO" id="GO:0006508">
    <property type="term" value="P:proteolysis"/>
    <property type="evidence" value="ECO:0007669"/>
    <property type="project" value="UniProtKB-KW"/>
</dbReference>
<dbReference type="PANTHER" id="PTHR10127:SF780">
    <property type="entry name" value="METALLOENDOPEPTIDASE"/>
    <property type="match status" value="1"/>
</dbReference>
<evidence type="ECO:0000256" key="6">
    <source>
        <dbReference type="PROSITE-ProRule" id="PRU01211"/>
    </source>
</evidence>
<dbReference type="SUPFAM" id="SSF55486">
    <property type="entry name" value="Metalloproteases ('zincins'), catalytic domain"/>
    <property type="match status" value="1"/>
</dbReference>
<feature type="compositionally biased region" description="Low complexity" evidence="8">
    <location>
        <begin position="334"/>
        <end position="350"/>
    </location>
</feature>
<evidence type="ECO:0000256" key="7">
    <source>
        <dbReference type="RuleBase" id="RU361183"/>
    </source>
</evidence>
<keyword evidence="2 6" id="KW-0479">Metal-binding</keyword>
<feature type="signal peptide" evidence="7">
    <location>
        <begin position="1"/>
        <end position="19"/>
    </location>
</feature>
<keyword evidence="7" id="KW-0732">Signal</keyword>
<dbReference type="Pfam" id="PF01400">
    <property type="entry name" value="Astacin"/>
    <property type="match status" value="1"/>
</dbReference>
<comment type="caution">
    <text evidence="6">Lacks conserved residue(s) required for the propagation of feature annotation.</text>
</comment>
<feature type="compositionally biased region" description="Acidic residues" evidence="8">
    <location>
        <begin position="40"/>
        <end position="50"/>
    </location>
</feature>
<evidence type="ECO:0000313" key="10">
    <source>
        <dbReference type="Proteomes" id="UP000749559"/>
    </source>
</evidence>
<keyword evidence="1 6" id="KW-0645">Protease</keyword>
<dbReference type="Proteomes" id="UP000749559">
    <property type="component" value="Unassembled WGS sequence"/>
</dbReference>
<dbReference type="EMBL" id="CAIIXF020000009">
    <property type="protein sequence ID" value="CAH1794442.1"/>
    <property type="molecule type" value="Genomic_DNA"/>
</dbReference>
<dbReference type="SMART" id="SM00235">
    <property type="entry name" value="ZnMc"/>
    <property type="match status" value="1"/>
</dbReference>
<keyword evidence="4 6" id="KW-0862">Zinc</keyword>
<evidence type="ECO:0000313" key="9">
    <source>
        <dbReference type="EMBL" id="CAH1794442.1"/>
    </source>
</evidence>
<dbReference type="OrthoDB" id="291007at2759"/>
<dbReference type="CDD" id="cd04280">
    <property type="entry name" value="ZnMc_astacin_like"/>
    <property type="match status" value="1"/>
</dbReference>
<evidence type="ECO:0000256" key="8">
    <source>
        <dbReference type="SAM" id="MobiDB-lite"/>
    </source>
</evidence>
<dbReference type="InterPro" id="IPR001506">
    <property type="entry name" value="Peptidase_M12A"/>
</dbReference>
<comment type="caution">
    <text evidence="9">The sequence shown here is derived from an EMBL/GenBank/DDBJ whole genome shotgun (WGS) entry which is preliminary data.</text>
</comment>
<accession>A0A8J1U3V8</accession>
<feature type="binding site" evidence="6">
    <location>
        <position position="204"/>
    </location>
    <ligand>
        <name>Zn(2+)</name>
        <dbReference type="ChEBI" id="CHEBI:29105"/>
        <note>catalytic</note>
    </ligand>
</feature>
<gene>
    <name evidence="9" type="ORF">OFUS_LOCUS19133</name>
</gene>
<dbReference type="PRINTS" id="PR00480">
    <property type="entry name" value="ASTACIN"/>
</dbReference>
<dbReference type="GO" id="GO:0016020">
    <property type="term" value="C:membrane"/>
    <property type="evidence" value="ECO:0007669"/>
    <property type="project" value="InterPro"/>
</dbReference>
<keyword evidence="10" id="KW-1185">Reference proteome</keyword>
<dbReference type="InterPro" id="IPR000998">
    <property type="entry name" value="MAM_dom"/>
</dbReference>
<dbReference type="Gene3D" id="2.60.120.200">
    <property type="match status" value="1"/>
</dbReference>
<evidence type="ECO:0000256" key="3">
    <source>
        <dbReference type="ARBA" id="ARBA00022801"/>
    </source>
</evidence>
<dbReference type="PROSITE" id="PS50060">
    <property type="entry name" value="MAM_2"/>
    <property type="match status" value="1"/>
</dbReference>
<dbReference type="SUPFAM" id="SSF49899">
    <property type="entry name" value="Concanavalin A-like lectins/glucanases"/>
    <property type="match status" value="1"/>
</dbReference>
<dbReference type="Gene3D" id="3.40.390.10">
    <property type="entry name" value="Collagenase (Catalytic Domain)"/>
    <property type="match status" value="1"/>
</dbReference>
<dbReference type="GO" id="GO:0008270">
    <property type="term" value="F:zinc ion binding"/>
    <property type="evidence" value="ECO:0007669"/>
    <property type="project" value="UniProtKB-UniRule"/>
</dbReference>
<evidence type="ECO:0000256" key="1">
    <source>
        <dbReference type="ARBA" id="ARBA00022670"/>
    </source>
</evidence>
<feature type="active site" evidence="6">
    <location>
        <position position="205"/>
    </location>
</feature>
<dbReference type="InterPro" id="IPR006026">
    <property type="entry name" value="Peptidase_Metallo"/>
</dbReference>
<dbReference type="PROSITE" id="PS51864">
    <property type="entry name" value="ASTACIN"/>
    <property type="match status" value="1"/>
</dbReference>
<feature type="binding site" evidence="6">
    <location>
        <position position="208"/>
    </location>
    <ligand>
        <name>Zn(2+)</name>
        <dbReference type="ChEBI" id="CHEBI:29105"/>
        <note>catalytic</note>
    </ligand>
</feature>
<dbReference type="SMART" id="SM00137">
    <property type="entry name" value="MAM"/>
    <property type="match status" value="1"/>
</dbReference>
<dbReference type="InterPro" id="IPR024079">
    <property type="entry name" value="MetalloPept_cat_dom_sf"/>
</dbReference>
<feature type="chain" id="PRO_5042621078" description="Metalloendopeptidase" evidence="7">
    <location>
        <begin position="20"/>
        <end position="536"/>
    </location>
</feature>
<feature type="region of interest" description="Disordered" evidence="8">
    <location>
        <begin position="26"/>
        <end position="93"/>
    </location>
</feature>
<feature type="compositionally biased region" description="Basic and acidic residues" evidence="8">
    <location>
        <begin position="51"/>
        <end position="78"/>
    </location>
</feature>
<dbReference type="PANTHER" id="PTHR10127">
    <property type="entry name" value="DISCOIDIN, CUB, EGF, LAMININ , AND ZINC METALLOPROTEASE DOMAIN CONTAINING"/>
    <property type="match status" value="1"/>
</dbReference>
<evidence type="ECO:0000256" key="4">
    <source>
        <dbReference type="ARBA" id="ARBA00022833"/>
    </source>
</evidence>
<dbReference type="Pfam" id="PF00629">
    <property type="entry name" value="MAM"/>
    <property type="match status" value="1"/>
</dbReference>
<sequence length="536" mass="60735">MAWYIRTIVSFAFICFAVSRPEIYLDEGDSGNEVGSGSPESEENEMSEFEIADREQEKLGVNKEETGGNCEGDLKANSDDDDTESSCTKIKEESETENAQFRNALGKPWRDTMLWKDGVVPVELSRKFRADEYASNQIYYAFGNISELTAINGVPCITFKQHEDEDDFLFLQRKSGCWSQVARRGGNQTVSLDFGCTRTGTIMHELLHALGFYHEQSRSDRDDYVTIYWNFISSGRKGNFEKYDSKSVDAQEEPYDYTSILHYGPYAFSINRFNKTLVPKENGARIGQRSRLSEIDINKIRKLYKCQEKANNGKSSKNRKQVPFRSEDEDFEETVTTRPTRRPVYTTSARTSRRRTTTTTTEPSITQLPMCKNYENSVFCNFNREKCGFENAGEFDWVIFDGSTPTEKTGPIENFARSYLLAEATGNTKRTAILKSPTIAEKGRYCVEFMYNMWGSKMGNLKVQVEKQNGVILDVGEISGNQGQGWNSAQFSTNLKQGNNVIHLVAKVQGSTKNRDSTSDIAIDNICIRQINGANC</sequence>
<protein>
    <recommendedName>
        <fullName evidence="7">Metalloendopeptidase</fullName>
        <ecNumber evidence="7">3.4.24.-</ecNumber>
    </recommendedName>
</protein>
<dbReference type="AlphaFoldDB" id="A0A8J1U3V8"/>
<reference evidence="9" key="1">
    <citation type="submission" date="2022-03" db="EMBL/GenBank/DDBJ databases">
        <authorList>
            <person name="Martin C."/>
        </authorList>
    </citation>
    <scope>NUCLEOTIDE SEQUENCE</scope>
</reference>
<proteinExistence type="predicted"/>
<keyword evidence="3 6" id="KW-0378">Hydrolase</keyword>
<dbReference type="InterPro" id="IPR013320">
    <property type="entry name" value="ConA-like_dom_sf"/>
</dbReference>
<feature type="region of interest" description="Disordered" evidence="8">
    <location>
        <begin position="310"/>
        <end position="363"/>
    </location>
</feature>
<keyword evidence="5 6" id="KW-0482">Metalloprotease</keyword>
<dbReference type="CDD" id="cd06263">
    <property type="entry name" value="MAM"/>
    <property type="match status" value="1"/>
</dbReference>
<dbReference type="GO" id="GO:0004222">
    <property type="term" value="F:metalloendopeptidase activity"/>
    <property type="evidence" value="ECO:0007669"/>
    <property type="project" value="UniProtKB-UniRule"/>
</dbReference>
<dbReference type="EC" id="3.4.24.-" evidence="7"/>
<organism evidence="9 10">
    <name type="scientific">Owenia fusiformis</name>
    <name type="common">Polychaete worm</name>
    <dbReference type="NCBI Taxonomy" id="6347"/>
    <lineage>
        <taxon>Eukaryota</taxon>
        <taxon>Metazoa</taxon>
        <taxon>Spiralia</taxon>
        <taxon>Lophotrochozoa</taxon>
        <taxon>Annelida</taxon>
        <taxon>Polychaeta</taxon>
        <taxon>Sedentaria</taxon>
        <taxon>Canalipalpata</taxon>
        <taxon>Sabellida</taxon>
        <taxon>Oweniida</taxon>
        <taxon>Oweniidae</taxon>
        <taxon>Owenia</taxon>
    </lineage>
</organism>
<comment type="cofactor">
    <cofactor evidence="6 7">
        <name>Zn(2+)</name>
        <dbReference type="ChEBI" id="CHEBI:29105"/>
    </cofactor>
    <text evidence="6 7">Binds 1 zinc ion per subunit.</text>
</comment>
<feature type="binding site" evidence="6">
    <location>
        <position position="214"/>
    </location>
    <ligand>
        <name>Zn(2+)</name>
        <dbReference type="ChEBI" id="CHEBI:29105"/>
        <note>catalytic</note>
    </ligand>
</feature>
<evidence type="ECO:0000256" key="5">
    <source>
        <dbReference type="ARBA" id="ARBA00023049"/>
    </source>
</evidence>